<dbReference type="InterPro" id="IPR036236">
    <property type="entry name" value="Znf_C2H2_sf"/>
</dbReference>
<accession>A0A7K6BYS2</accession>
<evidence type="ECO:0000256" key="2">
    <source>
        <dbReference type="ARBA" id="ARBA00022723"/>
    </source>
</evidence>
<comment type="caution">
    <text evidence="9">The sequence shown here is derived from an EMBL/GenBank/DDBJ whole genome shotgun (WGS) entry which is preliminary data.</text>
</comment>
<dbReference type="AlphaFoldDB" id="A0A7K6BYS2"/>
<dbReference type="PANTHER" id="PTHR23226">
    <property type="entry name" value="ZINC FINGER AND SCAN DOMAIN-CONTAINING"/>
    <property type="match status" value="1"/>
</dbReference>
<dbReference type="InterPro" id="IPR013087">
    <property type="entry name" value="Znf_C2H2_type"/>
</dbReference>
<evidence type="ECO:0000256" key="6">
    <source>
        <dbReference type="ARBA" id="ARBA00023242"/>
    </source>
</evidence>
<feature type="non-terminal residue" evidence="9">
    <location>
        <position position="1"/>
    </location>
</feature>
<dbReference type="EMBL" id="VZRJ01004734">
    <property type="protein sequence ID" value="NWV06547.1"/>
    <property type="molecule type" value="Genomic_DNA"/>
</dbReference>
<keyword evidence="2" id="KW-0479">Metal-binding</keyword>
<feature type="non-terminal residue" evidence="9">
    <location>
        <position position="54"/>
    </location>
</feature>
<gene>
    <name evidence="9" type="primary">Znf239_1</name>
    <name evidence="9" type="ORF">PTIVIO_R05897</name>
</gene>
<organism evidence="9 10">
    <name type="scientific">Ptilonorhynchus violaceus</name>
    <name type="common">Satin bowerbird</name>
    <name type="synonym">Pyrrhocorax violaceus</name>
    <dbReference type="NCBI Taxonomy" id="28724"/>
    <lineage>
        <taxon>Eukaryota</taxon>
        <taxon>Metazoa</taxon>
        <taxon>Chordata</taxon>
        <taxon>Craniata</taxon>
        <taxon>Vertebrata</taxon>
        <taxon>Euteleostomi</taxon>
        <taxon>Archelosauria</taxon>
        <taxon>Archosauria</taxon>
        <taxon>Dinosauria</taxon>
        <taxon>Saurischia</taxon>
        <taxon>Theropoda</taxon>
        <taxon>Coelurosauria</taxon>
        <taxon>Aves</taxon>
        <taxon>Neognathae</taxon>
        <taxon>Neoaves</taxon>
        <taxon>Telluraves</taxon>
        <taxon>Australaves</taxon>
        <taxon>Passeriformes</taxon>
        <taxon>Ptilonorhynchidae</taxon>
        <taxon>Ptilonorhynchus</taxon>
    </lineage>
</organism>
<dbReference type="Pfam" id="PF00096">
    <property type="entry name" value="zf-C2H2"/>
    <property type="match status" value="1"/>
</dbReference>
<evidence type="ECO:0000256" key="5">
    <source>
        <dbReference type="ARBA" id="ARBA00022833"/>
    </source>
</evidence>
<evidence type="ECO:0000256" key="7">
    <source>
        <dbReference type="PROSITE-ProRule" id="PRU00042"/>
    </source>
</evidence>
<keyword evidence="3" id="KW-0677">Repeat</keyword>
<sequence>CQEGVQRSSQSSELVVHEQLHTKEKPYNCLECGMSFSTSSSLHIHHRVHTGERP</sequence>
<dbReference type="Proteomes" id="UP000584880">
    <property type="component" value="Unassembled WGS sequence"/>
</dbReference>
<dbReference type="GO" id="GO:0005634">
    <property type="term" value="C:nucleus"/>
    <property type="evidence" value="ECO:0007669"/>
    <property type="project" value="UniProtKB-SubCell"/>
</dbReference>
<keyword evidence="4 7" id="KW-0863">Zinc-finger</keyword>
<dbReference type="PANTHER" id="PTHR23226:SF416">
    <property type="entry name" value="FI01424P"/>
    <property type="match status" value="1"/>
</dbReference>
<feature type="domain" description="C2H2-type" evidence="8">
    <location>
        <begin position="27"/>
        <end position="54"/>
    </location>
</feature>
<evidence type="ECO:0000313" key="9">
    <source>
        <dbReference type="EMBL" id="NWV06547.1"/>
    </source>
</evidence>
<evidence type="ECO:0000256" key="4">
    <source>
        <dbReference type="ARBA" id="ARBA00022771"/>
    </source>
</evidence>
<reference evidence="9 10" key="1">
    <citation type="submission" date="2019-09" db="EMBL/GenBank/DDBJ databases">
        <title>Bird 10,000 Genomes (B10K) Project - Family phase.</title>
        <authorList>
            <person name="Zhang G."/>
        </authorList>
    </citation>
    <scope>NUCLEOTIDE SEQUENCE [LARGE SCALE GENOMIC DNA]</scope>
    <source>
        <strain evidence="9">B10K-DU-012-10</strain>
        <tissue evidence="9">Blood</tissue>
    </source>
</reference>
<keyword evidence="10" id="KW-1185">Reference proteome</keyword>
<dbReference type="GO" id="GO:0000981">
    <property type="term" value="F:DNA-binding transcription factor activity, RNA polymerase II-specific"/>
    <property type="evidence" value="ECO:0007669"/>
    <property type="project" value="TreeGrafter"/>
</dbReference>
<keyword evidence="6" id="KW-0539">Nucleus</keyword>
<dbReference type="SUPFAM" id="SSF57667">
    <property type="entry name" value="beta-beta-alpha zinc fingers"/>
    <property type="match status" value="1"/>
</dbReference>
<proteinExistence type="predicted"/>
<evidence type="ECO:0000313" key="10">
    <source>
        <dbReference type="Proteomes" id="UP000584880"/>
    </source>
</evidence>
<dbReference type="PROSITE" id="PS00028">
    <property type="entry name" value="ZINC_FINGER_C2H2_1"/>
    <property type="match status" value="1"/>
</dbReference>
<evidence type="ECO:0000256" key="1">
    <source>
        <dbReference type="ARBA" id="ARBA00004123"/>
    </source>
</evidence>
<dbReference type="Gene3D" id="3.30.160.60">
    <property type="entry name" value="Classic Zinc Finger"/>
    <property type="match status" value="2"/>
</dbReference>
<dbReference type="PROSITE" id="PS50157">
    <property type="entry name" value="ZINC_FINGER_C2H2_2"/>
    <property type="match status" value="2"/>
</dbReference>
<evidence type="ECO:0000256" key="3">
    <source>
        <dbReference type="ARBA" id="ARBA00022737"/>
    </source>
</evidence>
<name>A0A7K6BYS2_PTIVI</name>
<keyword evidence="5" id="KW-0862">Zinc</keyword>
<dbReference type="GO" id="GO:0000978">
    <property type="term" value="F:RNA polymerase II cis-regulatory region sequence-specific DNA binding"/>
    <property type="evidence" value="ECO:0007669"/>
    <property type="project" value="TreeGrafter"/>
</dbReference>
<protein>
    <submittedName>
        <fullName evidence="9">ZN239 protein</fullName>
    </submittedName>
</protein>
<dbReference type="FunFam" id="3.30.160.60:FF:002343">
    <property type="entry name" value="Zinc finger protein 33A"/>
    <property type="match status" value="1"/>
</dbReference>
<feature type="domain" description="C2H2-type" evidence="8">
    <location>
        <begin position="1"/>
        <end position="26"/>
    </location>
</feature>
<comment type="subcellular location">
    <subcellularLocation>
        <location evidence="1">Nucleus</location>
    </subcellularLocation>
</comment>
<evidence type="ECO:0000259" key="8">
    <source>
        <dbReference type="PROSITE" id="PS50157"/>
    </source>
</evidence>
<dbReference type="GO" id="GO:0008270">
    <property type="term" value="F:zinc ion binding"/>
    <property type="evidence" value="ECO:0007669"/>
    <property type="project" value="UniProtKB-KW"/>
</dbReference>